<dbReference type="RefSeq" id="WP_145054349.1">
    <property type="nucleotide sequence ID" value="NZ_CP036433.1"/>
</dbReference>
<dbReference type="PANTHER" id="PTHR43031:SF1">
    <property type="entry name" value="PYRIDINE NUCLEOTIDE-DISULPHIDE OXIDOREDUCTASE"/>
    <property type="match status" value="1"/>
</dbReference>
<protein>
    <submittedName>
        <fullName evidence="2">Molybdopterin biosynthesis protein MoeB</fullName>
    </submittedName>
</protein>
<evidence type="ECO:0000313" key="2">
    <source>
        <dbReference type="EMBL" id="QDU95637.1"/>
    </source>
</evidence>
<dbReference type="CDD" id="cd00158">
    <property type="entry name" value="RHOD"/>
    <property type="match status" value="1"/>
</dbReference>
<reference evidence="2 3" key="1">
    <citation type="submission" date="2019-02" db="EMBL/GenBank/DDBJ databases">
        <title>Deep-cultivation of Planctomycetes and their phenomic and genomic characterization uncovers novel biology.</title>
        <authorList>
            <person name="Wiegand S."/>
            <person name="Jogler M."/>
            <person name="Boedeker C."/>
            <person name="Pinto D."/>
            <person name="Vollmers J."/>
            <person name="Rivas-Marin E."/>
            <person name="Kohn T."/>
            <person name="Peeters S.H."/>
            <person name="Heuer A."/>
            <person name="Rast P."/>
            <person name="Oberbeckmann S."/>
            <person name="Bunk B."/>
            <person name="Jeske O."/>
            <person name="Meyerdierks A."/>
            <person name="Storesund J.E."/>
            <person name="Kallscheuer N."/>
            <person name="Luecker S."/>
            <person name="Lage O.M."/>
            <person name="Pohl T."/>
            <person name="Merkel B.J."/>
            <person name="Hornburger P."/>
            <person name="Mueller R.-W."/>
            <person name="Bruemmer F."/>
            <person name="Labrenz M."/>
            <person name="Spormann A.M."/>
            <person name="Op den Camp H."/>
            <person name="Overmann J."/>
            <person name="Amann R."/>
            <person name="Jetten M.S.M."/>
            <person name="Mascher T."/>
            <person name="Medema M.H."/>
            <person name="Devos D.P."/>
            <person name="Kaster A.-K."/>
            <person name="Ovreas L."/>
            <person name="Rohde M."/>
            <person name="Galperin M.Y."/>
            <person name="Jogler C."/>
        </authorList>
    </citation>
    <scope>NUCLEOTIDE SEQUENCE [LARGE SCALE GENOMIC DNA]</scope>
    <source>
        <strain evidence="2 3">Pla85_3_4</strain>
    </source>
</reference>
<evidence type="ECO:0000259" key="1">
    <source>
        <dbReference type="PROSITE" id="PS50206"/>
    </source>
</evidence>
<dbReference type="AlphaFoldDB" id="A0A518DUY7"/>
<dbReference type="KEGG" id="lcre:Pla8534_34530"/>
<keyword evidence="3" id="KW-1185">Reference proteome</keyword>
<dbReference type="SMART" id="SM00450">
    <property type="entry name" value="RHOD"/>
    <property type="match status" value="1"/>
</dbReference>
<gene>
    <name evidence="2" type="ORF">Pla8534_34530</name>
</gene>
<name>A0A518DUY7_9BACT</name>
<accession>A0A518DUY7</accession>
<dbReference type="EMBL" id="CP036433">
    <property type="protein sequence ID" value="QDU95637.1"/>
    <property type="molecule type" value="Genomic_DNA"/>
</dbReference>
<organism evidence="2 3">
    <name type="scientific">Lignipirellula cremea</name>
    <dbReference type="NCBI Taxonomy" id="2528010"/>
    <lineage>
        <taxon>Bacteria</taxon>
        <taxon>Pseudomonadati</taxon>
        <taxon>Planctomycetota</taxon>
        <taxon>Planctomycetia</taxon>
        <taxon>Pirellulales</taxon>
        <taxon>Pirellulaceae</taxon>
        <taxon>Lignipirellula</taxon>
    </lineage>
</organism>
<feature type="domain" description="Rhodanese" evidence="1">
    <location>
        <begin position="36"/>
        <end position="110"/>
    </location>
</feature>
<dbReference type="Pfam" id="PF00581">
    <property type="entry name" value="Rhodanese"/>
    <property type="match status" value="1"/>
</dbReference>
<dbReference type="OrthoDB" id="176845at2"/>
<evidence type="ECO:0000313" key="3">
    <source>
        <dbReference type="Proteomes" id="UP000317648"/>
    </source>
</evidence>
<sequence length="111" mass="12107">MQTINTTQFKNMIDEMGDELTIINTLDSEHFSKTEIPGSTNIPLSQNDFLANVEKTAGNKKNAVVVYCASEECDSSKKAAEKLHLAGFETVFDYEGGAQAWKESGAELAAK</sequence>
<dbReference type="Gene3D" id="3.40.250.10">
    <property type="entry name" value="Rhodanese-like domain"/>
    <property type="match status" value="1"/>
</dbReference>
<dbReference type="InterPro" id="IPR001763">
    <property type="entry name" value="Rhodanese-like_dom"/>
</dbReference>
<dbReference type="PROSITE" id="PS50206">
    <property type="entry name" value="RHODANESE_3"/>
    <property type="match status" value="1"/>
</dbReference>
<proteinExistence type="predicted"/>
<dbReference type="Proteomes" id="UP000317648">
    <property type="component" value="Chromosome"/>
</dbReference>
<dbReference type="InterPro" id="IPR036873">
    <property type="entry name" value="Rhodanese-like_dom_sf"/>
</dbReference>
<dbReference type="SUPFAM" id="SSF52821">
    <property type="entry name" value="Rhodanese/Cell cycle control phosphatase"/>
    <property type="match status" value="1"/>
</dbReference>
<dbReference type="PANTHER" id="PTHR43031">
    <property type="entry name" value="FAD-DEPENDENT OXIDOREDUCTASE"/>
    <property type="match status" value="1"/>
</dbReference>
<dbReference type="InterPro" id="IPR050229">
    <property type="entry name" value="GlpE_sulfurtransferase"/>
</dbReference>